<evidence type="ECO:0000256" key="1">
    <source>
        <dbReference type="ARBA" id="ARBA00022475"/>
    </source>
</evidence>
<keyword evidence="5 10" id="KW-0133">Cell shape</keyword>
<evidence type="ECO:0000313" key="13">
    <source>
        <dbReference type="EMBL" id="MBB5692826.1"/>
    </source>
</evidence>
<proteinExistence type="inferred from homology"/>
<feature type="binding site" evidence="10">
    <location>
        <position position="132"/>
    </location>
    <ligand>
        <name>UDP-N-acetyl-alpha-D-glucosamine</name>
        <dbReference type="ChEBI" id="CHEBI:57705"/>
    </ligand>
</feature>
<dbReference type="InterPro" id="IPR007235">
    <property type="entry name" value="Glyco_trans_28_C"/>
</dbReference>
<dbReference type="HAMAP" id="MF_00033">
    <property type="entry name" value="MurG"/>
    <property type="match status" value="1"/>
</dbReference>
<dbReference type="UniPathway" id="UPA00219"/>
<evidence type="ECO:0000256" key="5">
    <source>
        <dbReference type="ARBA" id="ARBA00022960"/>
    </source>
</evidence>
<comment type="function">
    <text evidence="10">Cell wall formation. Catalyzes the transfer of a GlcNAc subunit on undecaprenyl-pyrophosphoryl-MurNAc-pentapeptide (lipid intermediate I) to form undecaprenyl-pyrophosphoryl-MurNAc-(pentapeptide)GlcNAc (lipid intermediate II).</text>
</comment>
<dbReference type="GO" id="GO:0008360">
    <property type="term" value="P:regulation of cell shape"/>
    <property type="evidence" value="ECO:0007669"/>
    <property type="project" value="UniProtKB-KW"/>
</dbReference>
<dbReference type="NCBIfam" id="TIGR01133">
    <property type="entry name" value="murG"/>
    <property type="match status" value="1"/>
</dbReference>
<keyword evidence="7 10" id="KW-0472">Membrane</keyword>
<feature type="binding site" evidence="10">
    <location>
        <position position="300"/>
    </location>
    <ligand>
        <name>UDP-N-acetyl-alpha-D-glucosamine</name>
        <dbReference type="ChEBI" id="CHEBI:57705"/>
    </ligand>
</feature>
<comment type="caution">
    <text evidence="13">The sequence shown here is derived from an EMBL/GenBank/DDBJ whole genome shotgun (WGS) entry which is preliminary data.</text>
</comment>
<dbReference type="Gene3D" id="3.40.50.2000">
    <property type="entry name" value="Glycogen Phosphorylase B"/>
    <property type="match status" value="2"/>
</dbReference>
<dbReference type="Proteomes" id="UP000580654">
    <property type="component" value="Unassembled WGS sequence"/>
</dbReference>
<comment type="subcellular location">
    <subcellularLocation>
        <location evidence="10">Cell membrane</location>
        <topology evidence="10">Peripheral membrane protein</topology>
        <orientation evidence="10">Cytoplasmic side</orientation>
    </subcellularLocation>
</comment>
<dbReference type="GO" id="GO:0050511">
    <property type="term" value="F:undecaprenyldiphospho-muramoylpentapeptide beta-N-acetylglucosaminyltransferase activity"/>
    <property type="evidence" value="ECO:0007669"/>
    <property type="project" value="UniProtKB-UniRule"/>
</dbReference>
<dbReference type="InterPro" id="IPR004276">
    <property type="entry name" value="GlycoTrans_28_N"/>
</dbReference>
<keyword evidence="6 10" id="KW-0573">Peptidoglycan synthesis</keyword>
<dbReference type="AlphaFoldDB" id="A0A840XY55"/>
<dbReference type="CDD" id="cd03785">
    <property type="entry name" value="GT28_MurG"/>
    <property type="match status" value="1"/>
</dbReference>
<sequence>MRGPGARPVVIAAGGTGGHFFPAEALAAALVKRGERVALMTDARSSALASPTFANAERFVLKGSGLAGHGVLGAARGALALALGTVEARRLLSELNPSAVVGFGGYPSVPPVLAARLLPAGRRPAVVLHEQNAVLGRANRALCRGADLLALPFEGTRRVPAGIRAEVLGNPVRPAIAALHGAGYEPPREEMRIFVIGGSLGARILADVVPAAIASLAPELRRRVSVVQQCRAEDLDRTRTVYATAGVRAELSPFFTDVAAHFRAAHLVIARAGASTVAEIACAGRPSILVPLPHAIDDHQSENARSLSEAGAAELMPQKGFTVESLAASLKKGLLAPETLDEAARAAALLGKPDAAERLADRVLSLVAEMPQQRPWGKAA</sequence>
<keyword evidence="4 10" id="KW-0808">Transferase</keyword>
<dbReference type="InterPro" id="IPR006009">
    <property type="entry name" value="GlcNAc_MurG"/>
</dbReference>
<dbReference type="EMBL" id="JACIJD010000003">
    <property type="protein sequence ID" value="MBB5692826.1"/>
    <property type="molecule type" value="Genomic_DNA"/>
</dbReference>
<evidence type="ECO:0000256" key="2">
    <source>
        <dbReference type="ARBA" id="ARBA00022618"/>
    </source>
</evidence>
<feature type="binding site" evidence="10">
    <location>
        <position position="199"/>
    </location>
    <ligand>
        <name>UDP-N-acetyl-alpha-D-glucosamine</name>
        <dbReference type="ChEBI" id="CHEBI:57705"/>
    </ligand>
</feature>
<accession>A0A840XY55</accession>
<evidence type="ECO:0000259" key="11">
    <source>
        <dbReference type="Pfam" id="PF03033"/>
    </source>
</evidence>
<dbReference type="PANTHER" id="PTHR21015:SF22">
    <property type="entry name" value="GLYCOSYLTRANSFERASE"/>
    <property type="match status" value="1"/>
</dbReference>
<organism evidence="13 14">
    <name type="scientific">Muricoccus pecuniae</name>
    <dbReference type="NCBI Taxonomy" id="693023"/>
    <lineage>
        <taxon>Bacteria</taxon>
        <taxon>Pseudomonadati</taxon>
        <taxon>Pseudomonadota</taxon>
        <taxon>Alphaproteobacteria</taxon>
        <taxon>Acetobacterales</taxon>
        <taxon>Roseomonadaceae</taxon>
        <taxon>Muricoccus</taxon>
    </lineage>
</organism>
<dbReference type="GO" id="GO:0005886">
    <property type="term" value="C:plasma membrane"/>
    <property type="evidence" value="ECO:0007669"/>
    <property type="project" value="UniProtKB-SubCell"/>
</dbReference>
<comment type="catalytic activity">
    <reaction evidence="10">
        <text>di-trans,octa-cis-undecaprenyl diphospho-N-acetyl-alpha-D-muramoyl-L-alanyl-D-glutamyl-meso-2,6-diaminopimeloyl-D-alanyl-D-alanine + UDP-N-acetyl-alpha-D-glucosamine = di-trans,octa-cis-undecaprenyl diphospho-[N-acetyl-alpha-D-glucosaminyl-(1-&gt;4)]-N-acetyl-alpha-D-muramoyl-L-alanyl-D-glutamyl-meso-2,6-diaminopimeloyl-D-alanyl-D-alanine + UDP + H(+)</text>
        <dbReference type="Rhea" id="RHEA:31227"/>
        <dbReference type="ChEBI" id="CHEBI:15378"/>
        <dbReference type="ChEBI" id="CHEBI:57705"/>
        <dbReference type="ChEBI" id="CHEBI:58223"/>
        <dbReference type="ChEBI" id="CHEBI:61387"/>
        <dbReference type="ChEBI" id="CHEBI:61388"/>
        <dbReference type="EC" id="2.4.1.227"/>
    </reaction>
</comment>
<dbReference type="PANTHER" id="PTHR21015">
    <property type="entry name" value="UDP-N-ACETYLGLUCOSAMINE--N-ACETYLMURAMYL-(PENTAPEPTIDE) PYROPHOSPHORYL-UNDECAPRENOL N-ACETYLGLUCOSAMINE TRANSFERASE 1"/>
    <property type="match status" value="1"/>
</dbReference>
<keyword evidence="1 10" id="KW-1003">Cell membrane</keyword>
<protein>
    <recommendedName>
        <fullName evidence="10">UDP-N-acetylglucosamine--N-acetylmuramyl-(pentapeptide) pyrophosphoryl-undecaprenol N-acetylglucosamine transferase</fullName>
        <ecNumber evidence="10">2.4.1.227</ecNumber>
    </recommendedName>
    <alternativeName>
        <fullName evidence="10">Undecaprenyl-PP-MurNAc-pentapeptide-UDPGlcNAc GlcNAc transferase</fullName>
    </alternativeName>
</protein>
<evidence type="ECO:0000256" key="4">
    <source>
        <dbReference type="ARBA" id="ARBA00022679"/>
    </source>
</evidence>
<keyword evidence="3 10" id="KW-0328">Glycosyltransferase</keyword>
<dbReference type="SUPFAM" id="SSF53756">
    <property type="entry name" value="UDP-Glycosyltransferase/glycogen phosphorylase"/>
    <property type="match status" value="1"/>
</dbReference>
<keyword evidence="14" id="KW-1185">Reference proteome</keyword>
<feature type="binding site" evidence="10">
    <location>
        <position position="173"/>
    </location>
    <ligand>
        <name>UDP-N-acetyl-alpha-D-glucosamine</name>
        <dbReference type="ChEBI" id="CHEBI:57705"/>
    </ligand>
</feature>
<dbReference type="GO" id="GO:0051301">
    <property type="term" value="P:cell division"/>
    <property type="evidence" value="ECO:0007669"/>
    <property type="project" value="UniProtKB-KW"/>
</dbReference>
<feature type="domain" description="Glycosyltransferase family 28 N-terminal" evidence="11">
    <location>
        <begin position="9"/>
        <end position="146"/>
    </location>
</feature>
<feature type="domain" description="Glycosyl transferase family 28 C-terminal" evidence="12">
    <location>
        <begin position="193"/>
        <end position="359"/>
    </location>
</feature>
<gene>
    <name evidence="10" type="primary">murG</name>
    <name evidence="13" type="ORF">FHS87_000845</name>
</gene>
<evidence type="ECO:0000256" key="6">
    <source>
        <dbReference type="ARBA" id="ARBA00022984"/>
    </source>
</evidence>
<comment type="similarity">
    <text evidence="10">Belongs to the glycosyltransferase 28 family. MurG subfamily.</text>
</comment>
<comment type="caution">
    <text evidence="10">Lacks conserved residue(s) required for the propagation of feature annotation.</text>
</comment>
<evidence type="ECO:0000256" key="10">
    <source>
        <dbReference type="HAMAP-Rule" id="MF_00033"/>
    </source>
</evidence>
<dbReference type="GO" id="GO:0009252">
    <property type="term" value="P:peptidoglycan biosynthetic process"/>
    <property type="evidence" value="ECO:0007669"/>
    <property type="project" value="UniProtKB-UniRule"/>
</dbReference>
<feature type="binding site" evidence="10">
    <location>
        <begin position="16"/>
        <end position="18"/>
    </location>
    <ligand>
        <name>UDP-N-acetyl-alpha-D-glucosamine</name>
        <dbReference type="ChEBI" id="CHEBI:57705"/>
    </ligand>
</feature>
<evidence type="ECO:0000313" key="14">
    <source>
        <dbReference type="Proteomes" id="UP000580654"/>
    </source>
</evidence>
<evidence type="ECO:0000256" key="3">
    <source>
        <dbReference type="ARBA" id="ARBA00022676"/>
    </source>
</evidence>
<reference evidence="13 14" key="1">
    <citation type="submission" date="2020-08" db="EMBL/GenBank/DDBJ databases">
        <title>Genomic Encyclopedia of Type Strains, Phase IV (KMG-IV): sequencing the most valuable type-strain genomes for metagenomic binning, comparative biology and taxonomic classification.</title>
        <authorList>
            <person name="Goeker M."/>
        </authorList>
    </citation>
    <scope>NUCLEOTIDE SEQUENCE [LARGE SCALE GENOMIC DNA]</scope>
    <source>
        <strain evidence="13 14">DSM 25622</strain>
    </source>
</reference>
<evidence type="ECO:0000256" key="7">
    <source>
        <dbReference type="ARBA" id="ARBA00023136"/>
    </source>
</evidence>
<dbReference type="GO" id="GO:0071555">
    <property type="term" value="P:cell wall organization"/>
    <property type="evidence" value="ECO:0007669"/>
    <property type="project" value="UniProtKB-KW"/>
</dbReference>
<evidence type="ECO:0000259" key="12">
    <source>
        <dbReference type="Pfam" id="PF04101"/>
    </source>
</evidence>
<evidence type="ECO:0000256" key="9">
    <source>
        <dbReference type="ARBA" id="ARBA00023316"/>
    </source>
</evidence>
<dbReference type="Pfam" id="PF04101">
    <property type="entry name" value="Glyco_tran_28_C"/>
    <property type="match status" value="1"/>
</dbReference>
<dbReference type="GO" id="GO:0005975">
    <property type="term" value="P:carbohydrate metabolic process"/>
    <property type="evidence" value="ECO:0007669"/>
    <property type="project" value="InterPro"/>
</dbReference>
<comment type="pathway">
    <text evidence="10">Cell wall biogenesis; peptidoglycan biosynthesis.</text>
</comment>
<dbReference type="Pfam" id="PF03033">
    <property type="entry name" value="Glyco_transf_28"/>
    <property type="match status" value="1"/>
</dbReference>
<evidence type="ECO:0000256" key="8">
    <source>
        <dbReference type="ARBA" id="ARBA00023306"/>
    </source>
</evidence>
<keyword evidence="9 10" id="KW-0961">Cell wall biogenesis/degradation</keyword>
<dbReference type="EC" id="2.4.1.227" evidence="10"/>
<keyword evidence="8 10" id="KW-0131">Cell cycle</keyword>
<dbReference type="RefSeq" id="WP_184514222.1">
    <property type="nucleotide sequence ID" value="NZ_JACIJD010000003.1"/>
</dbReference>
<keyword evidence="2 10" id="KW-0132">Cell division</keyword>
<name>A0A840XY55_9PROT</name>